<dbReference type="Pfam" id="PF10551">
    <property type="entry name" value="MULE"/>
    <property type="match status" value="1"/>
</dbReference>
<reference evidence="4 5" key="1">
    <citation type="journal article" date="2016" name="Genome Biol. Evol.">
        <title>Divergent and convergent evolution of fungal pathogenicity.</title>
        <authorList>
            <person name="Shang Y."/>
            <person name="Xiao G."/>
            <person name="Zheng P."/>
            <person name="Cen K."/>
            <person name="Zhan S."/>
            <person name="Wang C."/>
        </authorList>
    </citation>
    <scope>NUCLEOTIDE SEQUENCE [LARGE SCALE GENOMIC DNA]</scope>
    <source>
        <strain evidence="4 5">ARSEF 7405</strain>
    </source>
</reference>
<evidence type="ECO:0000259" key="2">
    <source>
        <dbReference type="Pfam" id="PF10551"/>
    </source>
</evidence>
<feature type="domain" description="MULE transposase" evidence="2">
    <location>
        <begin position="284"/>
        <end position="381"/>
    </location>
</feature>
<proteinExistence type="predicted"/>
<dbReference type="InterPro" id="IPR018289">
    <property type="entry name" value="MULE_transposase_dom"/>
</dbReference>
<feature type="region of interest" description="Disordered" evidence="1">
    <location>
        <begin position="618"/>
        <end position="699"/>
    </location>
</feature>
<dbReference type="OrthoDB" id="4367135at2759"/>
<evidence type="ECO:0000256" key="1">
    <source>
        <dbReference type="SAM" id="MobiDB-lite"/>
    </source>
</evidence>
<feature type="compositionally biased region" description="Basic and acidic residues" evidence="1">
    <location>
        <begin position="629"/>
        <end position="639"/>
    </location>
</feature>
<feature type="compositionally biased region" description="Polar residues" evidence="1">
    <location>
        <begin position="749"/>
        <end position="760"/>
    </location>
</feature>
<dbReference type="PANTHER" id="PTHR47718">
    <property type="entry name" value="OS01G0519700 PROTEIN"/>
    <property type="match status" value="1"/>
</dbReference>
<dbReference type="PANTHER" id="PTHR47718:SF3">
    <property type="entry name" value="PROTEIN FAR1-RELATED SEQUENCE 5-LIKE"/>
    <property type="match status" value="1"/>
</dbReference>
<feature type="compositionally biased region" description="Basic residues" evidence="1">
    <location>
        <begin position="619"/>
        <end position="628"/>
    </location>
</feature>
<evidence type="ECO:0000313" key="4">
    <source>
        <dbReference type="EMBL" id="KZZ88870.1"/>
    </source>
</evidence>
<dbReference type="Proteomes" id="UP000242877">
    <property type="component" value="Unassembled WGS sequence"/>
</dbReference>
<feature type="domain" description="Zinc knuckle" evidence="3">
    <location>
        <begin position="753"/>
        <end position="777"/>
    </location>
</feature>
<dbReference type="VEuPathDB" id="FungiDB:AAP_04662"/>
<feature type="compositionally biased region" description="Basic and acidic residues" evidence="1">
    <location>
        <begin position="412"/>
        <end position="434"/>
    </location>
</feature>
<dbReference type="AlphaFoldDB" id="A0A166NBE5"/>
<evidence type="ECO:0000313" key="5">
    <source>
        <dbReference type="Proteomes" id="UP000242877"/>
    </source>
</evidence>
<protein>
    <recommendedName>
        <fullName evidence="6">MULE transposase domain-containing protein</fullName>
    </recommendedName>
</protein>
<comment type="caution">
    <text evidence="4">The sequence shown here is derived from an EMBL/GenBank/DDBJ whole genome shotgun (WGS) entry which is preliminary data.</text>
</comment>
<feature type="region of interest" description="Disordered" evidence="1">
    <location>
        <begin position="16"/>
        <end position="61"/>
    </location>
</feature>
<evidence type="ECO:0000259" key="3">
    <source>
        <dbReference type="Pfam" id="PF15288"/>
    </source>
</evidence>
<dbReference type="EMBL" id="AZGZ01000023">
    <property type="protein sequence ID" value="KZZ88870.1"/>
    <property type="molecule type" value="Genomic_DNA"/>
</dbReference>
<accession>A0A166NBE5</accession>
<feature type="region of interest" description="Disordered" evidence="1">
    <location>
        <begin position="410"/>
        <end position="450"/>
    </location>
</feature>
<organism evidence="4 5">
    <name type="scientific">Ascosphaera apis ARSEF 7405</name>
    <dbReference type="NCBI Taxonomy" id="392613"/>
    <lineage>
        <taxon>Eukaryota</taxon>
        <taxon>Fungi</taxon>
        <taxon>Dikarya</taxon>
        <taxon>Ascomycota</taxon>
        <taxon>Pezizomycotina</taxon>
        <taxon>Eurotiomycetes</taxon>
        <taxon>Eurotiomycetidae</taxon>
        <taxon>Onygenales</taxon>
        <taxon>Ascosphaeraceae</taxon>
        <taxon>Ascosphaera</taxon>
    </lineage>
</organism>
<feature type="region of interest" description="Disordered" evidence="1">
    <location>
        <begin position="732"/>
        <end position="760"/>
    </location>
</feature>
<evidence type="ECO:0008006" key="6">
    <source>
        <dbReference type="Google" id="ProtNLM"/>
    </source>
</evidence>
<dbReference type="Pfam" id="PF15288">
    <property type="entry name" value="zf-CCHC_6"/>
    <property type="match status" value="1"/>
</dbReference>
<gene>
    <name evidence="4" type="ORF">AAP_04662</name>
</gene>
<keyword evidence="5" id="KW-1185">Reference proteome</keyword>
<dbReference type="InterPro" id="IPR041670">
    <property type="entry name" value="Znf-CCHC_6"/>
</dbReference>
<sequence length="778" mass="88827">MSSYYDSDNFDQASSFVLADDGSSQREAAVSSSAESLPPLDTPVLALSSPSPSPPRGQARVSYPDNVDHLHGLSFTSWEDAQNEIADAAERADFAVVRRRKRKPNITVPGGYKYIDLECYMARSNERQTPSSRHNSASRCSCKWYGTLAYKGGIWEFNLKHGTHNHPRQVGAEIPANRRRHRSSHVNERVMQLSRAFEARAVDVAREVSKEFGISVTPRDVQNIRDAERAKRRNNLTATQCFFRELTKDEDCILEFELDAQDRPMYVLFTFKSCIEVWKENPEVLMIDNTYKTNRFELPLMEITGATGLNTTFSVAWCLMKGEKTEDYHWVLSHLDSIMSRHEIDYPNVIISDYEKALLGSIRMVWPHVPSQLCVWHVNKNVQFNIAKKWEGTLDGTYLGSLTARRGALVRHQAESEAQGDQRTERQGEAETHQPESSSAEDDSAAQSVSATINRRWADNADGCFEAWQTVAQASTRDEFADTWSQMKTEFRTQRAILEYLETHYIPRRSLFARYAIKEIQNFGVKSTSRTESAHGSLKAHLSNSRANLDVLLMAIKSTLEQQRDTYLRKLNTERGKDLVECLIPLRMIHMHWQLYKAQLPEEEVFLRRIQDPAIRPLRGTRKRRNRTRSHDELRERRVPNRAAPTLETIQEDDELGEVLVPGTQTQNRDEVIDLTGDEPATPAPAPPTNTQRAESEAEYSELWHAERELYEDELLLQDLIREEDAALTQRNAAETADLVPRPQRRTRAPSTCSSCSQIGHTRRSRRCPNYAASSALL</sequence>
<name>A0A166NBE5_9EURO</name>